<dbReference type="InterPro" id="IPR025944">
    <property type="entry name" value="Sigma_54_int_dom_CS"/>
</dbReference>
<organism evidence="14 15">
    <name type="scientific">Vibrio olivae</name>
    <dbReference type="NCBI Taxonomy" id="1243002"/>
    <lineage>
        <taxon>Bacteria</taxon>
        <taxon>Pseudomonadati</taxon>
        <taxon>Pseudomonadota</taxon>
        <taxon>Gammaproteobacteria</taxon>
        <taxon>Vibrionales</taxon>
        <taxon>Vibrionaceae</taxon>
        <taxon>Vibrio</taxon>
    </lineage>
</organism>
<gene>
    <name evidence="14" type="primary">nifA</name>
    <name evidence="14" type="ORF">ACFFUV_07980</name>
</gene>
<dbReference type="Gene3D" id="1.10.8.60">
    <property type="match status" value="1"/>
</dbReference>
<protein>
    <recommendedName>
        <fullName evidence="3 12">Nif-specific regulatory protein</fullName>
    </recommendedName>
</protein>
<evidence type="ECO:0000256" key="4">
    <source>
        <dbReference type="ARBA" id="ARBA00022741"/>
    </source>
</evidence>
<evidence type="ECO:0000256" key="7">
    <source>
        <dbReference type="ARBA" id="ARBA00023015"/>
    </source>
</evidence>
<dbReference type="RefSeq" id="WP_390191046.1">
    <property type="nucleotide sequence ID" value="NZ_JBHMEP010000001.1"/>
</dbReference>
<name>A0ABV5HL12_9VIBR</name>
<dbReference type="NCBIfam" id="TIGR01817">
    <property type="entry name" value="nifA"/>
    <property type="match status" value="1"/>
</dbReference>
<evidence type="ECO:0000256" key="2">
    <source>
        <dbReference type="ARBA" id="ARBA00011135"/>
    </source>
</evidence>
<evidence type="ECO:0000256" key="3">
    <source>
        <dbReference type="ARBA" id="ARBA00015308"/>
    </source>
</evidence>
<evidence type="ECO:0000256" key="11">
    <source>
        <dbReference type="ARBA" id="ARBA00023231"/>
    </source>
</evidence>
<keyword evidence="4" id="KW-0547">Nucleotide-binding</keyword>
<evidence type="ECO:0000256" key="1">
    <source>
        <dbReference type="ARBA" id="ARBA00002167"/>
    </source>
</evidence>
<dbReference type="SMART" id="SM00382">
    <property type="entry name" value="AAA"/>
    <property type="match status" value="1"/>
</dbReference>
<keyword evidence="11 12" id="KW-0535">Nitrogen fixation</keyword>
<keyword evidence="7 12" id="KW-0805">Transcription regulation</keyword>
<dbReference type="InterPro" id="IPR002197">
    <property type="entry name" value="HTH_Fis"/>
</dbReference>
<keyword evidence="8 12" id="KW-0238">DNA-binding</keyword>
<dbReference type="InterPro" id="IPR002078">
    <property type="entry name" value="Sigma_54_int"/>
</dbReference>
<dbReference type="InterPro" id="IPR003593">
    <property type="entry name" value="AAA+_ATPase"/>
</dbReference>
<dbReference type="SUPFAM" id="SSF55781">
    <property type="entry name" value="GAF domain-like"/>
    <property type="match status" value="1"/>
</dbReference>
<proteinExistence type="predicted"/>
<accession>A0ABV5HL12</accession>
<sequence length="536" mass="60273">MYSSTDTKLKEGNLLATLYKISTHLNQSLDYRHTFPAALKILHEECHLHGGVLTIKDPVRDIMLVESFHAPGVEERKRKGISYKQGEGIIGAVFEQGDAIVLMNLGSDSRFTDKLEIYDYDKPFICVPLKSVDKKVIGALCAQPETHSESQVRSLHHFLEMIANLITVNIQLAYNIQSEKKKLVNERDGLRRKVRKDYGFQCLVGHTKAMREIFDQIRLVSRWDSTILIRGESGTGKEVIANAIHYNSPRANRPFIKLNCAALPDNLLESELFGHEKGAFTGAVSQRKGRFELANGGTIFLDEIGETSPAFQAKLLRVLQEKTFDRVGGSEPIMVDVRIIAATNRSLENEVIAGNFREDIYYRLNVMPIVVPPLRERMEDVPELIQFMLEKLSGVQSRTLELKDSALNKIMNYAWPGNVRELENTIERAAILSADGVIDDQLIQLSSVPKFGGGAPMTEQPQPHYMSPPPIAPNPLLRSNGYGGKNLEDDQDERARVIEALEQSGWVKAKAARLLNMTPRQIAYRIQTMNIEVKQL</sequence>
<evidence type="ECO:0000259" key="13">
    <source>
        <dbReference type="PROSITE" id="PS50045"/>
    </source>
</evidence>
<dbReference type="Pfam" id="PF25601">
    <property type="entry name" value="AAA_lid_14"/>
    <property type="match status" value="1"/>
</dbReference>
<evidence type="ECO:0000256" key="12">
    <source>
        <dbReference type="RuleBase" id="RU368029"/>
    </source>
</evidence>
<dbReference type="EMBL" id="JBHMEP010000001">
    <property type="protein sequence ID" value="MFB9134919.1"/>
    <property type="molecule type" value="Genomic_DNA"/>
</dbReference>
<evidence type="ECO:0000256" key="10">
    <source>
        <dbReference type="ARBA" id="ARBA00023163"/>
    </source>
</evidence>
<keyword evidence="10 12" id="KW-0804">Transcription</keyword>
<keyword evidence="9 12" id="KW-0010">Activator</keyword>
<dbReference type="Gene3D" id="3.30.450.40">
    <property type="match status" value="1"/>
</dbReference>
<dbReference type="SMART" id="SM00065">
    <property type="entry name" value="GAF"/>
    <property type="match status" value="1"/>
</dbReference>
<dbReference type="PROSITE" id="PS00688">
    <property type="entry name" value="SIGMA54_INTERACT_3"/>
    <property type="match status" value="1"/>
</dbReference>
<dbReference type="PANTHER" id="PTHR32071:SF117">
    <property type="entry name" value="PTS-DEPENDENT DIHYDROXYACETONE KINASE OPERON REGULATORY PROTEIN-RELATED"/>
    <property type="match status" value="1"/>
</dbReference>
<evidence type="ECO:0000313" key="15">
    <source>
        <dbReference type="Proteomes" id="UP001589645"/>
    </source>
</evidence>
<evidence type="ECO:0000256" key="8">
    <source>
        <dbReference type="ARBA" id="ARBA00023125"/>
    </source>
</evidence>
<dbReference type="PROSITE" id="PS50045">
    <property type="entry name" value="SIGMA54_INTERACT_4"/>
    <property type="match status" value="1"/>
</dbReference>
<dbReference type="InterPro" id="IPR029016">
    <property type="entry name" value="GAF-like_dom_sf"/>
</dbReference>
<dbReference type="PROSITE" id="PS00675">
    <property type="entry name" value="SIGMA54_INTERACT_1"/>
    <property type="match status" value="1"/>
</dbReference>
<dbReference type="Pfam" id="PF00158">
    <property type="entry name" value="Sigma54_activat"/>
    <property type="match status" value="1"/>
</dbReference>
<keyword evidence="15" id="KW-1185">Reference proteome</keyword>
<evidence type="ECO:0000313" key="14">
    <source>
        <dbReference type="EMBL" id="MFB9134919.1"/>
    </source>
</evidence>
<dbReference type="InterPro" id="IPR058031">
    <property type="entry name" value="AAA_lid_NorR"/>
</dbReference>
<dbReference type="InterPro" id="IPR025943">
    <property type="entry name" value="Sigma_54_int_dom_ATP-bd_2"/>
</dbReference>
<feature type="domain" description="Sigma-54 factor interaction" evidence="13">
    <location>
        <begin position="203"/>
        <end position="431"/>
    </location>
</feature>
<dbReference type="InterPro" id="IPR010113">
    <property type="entry name" value="Nif-specific_regulatory_prot"/>
</dbReference>
<dbReference type="InterPro" id="IPR003018">
    <property type="entry name" value="GAF"/>
</dbReference>
<dbReference type="Pfam" id="PF13185">
    <property type="entry name" value="GAF_2"/>
    <property type="match status" value="1"/>
</dbReference>
<dbReference type="InterPro" id="IPR025662">
    <property type="entry name" value="Sigma_54_int_dom_ATP-bd_1"/>
</dbReference>
<comment type="caution">
    <text evidence="14">The sequence shown here is derived from an EMBL/GenBank/DDBJ whole genome shotgun (WGS) entry which is preliminary data.</text>
</comment>
<dbReference type="Proteomes" id="UP001589645">
    <property type="component" value="Unassembled WGS sequence"/>
</dbReference>
<keyword evidence="6 12" id="KW-0902">Two-component regulatory system</keyword>
<reference evidence="14 15" key="1">
    <citation type="submission" date="2024-09" db="EMBL/GenBank/DDBJ databases">
        <authorList>
            <person name="Sun Q."/>
            <person name="Mori K."/>
        </authorList>
    </citation>
    <scope>NUCLEOTIDE SEQUENCE [LARGE SCALE GENOMIC DNA]</scope>
    <source>
        <strain evidence="14 15">CECT 8064</strain>
    </source>
</reference>
<evidence type="ECO:0000256" key="6">
    <source>
        <dbReference type="ARBA" id="ARBA00023012"/>
    </source>
</evidence>
<dbReference type="SUPFAM" id="SSF52540">
    <property type="entry name" value="P-loop containing nucleoside triphosphate hydrolases"/>
    <property type="match status" value="1"/>
</dbReference>
<dbReference type="CDD" id="cd00009">
    <property type="entry name" value="AAA"/>
    <property type="match status" value="1"/>
</dbReference>
<evidence type="ECO:0000256" key="9">
    <source>
        <dbReference type="ARBA" id="ARBA00023159"/>
    </source>
</evidence>
<evidence type="ECO:0000256" key="5">
    <source>
        <dbReference type="ARBA" id="ARBA00022840"/>
    </source>
</evidence>
<dbReference type="PANTHER" id="PTHR32071">
    <property type="entry name" value="TRANSCRIPTIONAL REGULATORY PROTEIN"/>
    <property type="match status" value="1"/>
</dbReference>
<dbReference type="PROSITE" id="PS00676">
    <property type="entry name" value="SIGMA54_INTERACT_2"/>
    <property type="match status" value="1"/>
</dbReference>
<keyword evidence="5" id="KW-0067">ATP-binding</keyword>
<dbReference type="PRINTS" id="PR01590">
    <property type="entry name" value="HTHFIS"/>
</dbReference>
<comment type="function">
    <text evidence="1 12">Required for activation of most nif operons, which are directly involved in nitrogen fixation.</text>
</comment>
<dbReference type="InterPro" id="IPR027417">
    <property type="entry name" value="P-loop_NTPase"/>
</dbReference>
<dbReference type="Gene3D" id="1.10.10.60">
    <property type="entry name" value="Homeodomain-like"/>
    <property type="match status" value="1"/>
</dbReference>
<comment type="subunit">
    <text evidence="2 12">Interacts with sigma-54.</text>
</comment>
<dbReference type="Gene3D" id="3.40.50.300">
    <property type="entry name" value="P-loop containing nucleotide triphosphate hydrolases"/>
    <property type="match status" value="1"/>
</dbReference>
<dbReference type="Pfam" id="PF02954">
    <property type="entry name" value="HTH_8"/>
    <property type="match status" value="1"/>
</dbReference>